<evidence type="ECO:0000256" key="1">
    <source>
        <dbReference type="SAM" id="MobiDB-lite"/>
    </source>
</evidence>
<comment type="caution">
    <text evidence="2">The sequence shown here is derived from an EMBL/GenBank/DDBJ whole genome shotgun (WGS) entry which is preliminary data.</text>
</comment>
<evidence type="ECO:0000313" key="2">
    <source>
        <dbReference type="EMBL" id="PVM83406.1"/>
    </source>
</evidence>
<dbReference type="EMBL" id="QDKQ01000069">
    <property type="protein sequence ID" value="PVM83406.1"/>
    <property type="molecule type" value="Genomic_DNA"/>
</dbReference>
<gene>
    <name evidence="2" type="ORF">DDF67_20940</name>
</gene>
<keyword evidence="3" id="KW-1185">Reference proteome</keyword>
<dbReference type="Proteomes" id="UP000245073">
    <property type="component" value="Unassembled WGS sequence"/>
</dbReference>
<feature type="region of interest" description="Disordered" evidence="1">
    <location>
        <begin position="89"/>
        <end position="128"/>
    </location>
</feature>
<proteinExistence type="predicted"/>
<accession>A0A2T9JID1</accession>
<sequence>MLGARMGHEGSRRSALSVELDLGRTGGRGFLEQRLRVRAILQPDDQSARRMNIDVVHARQRFEIARLADQAVEYRTLWAGWRVATMSRKGRPEAQKRLGPGSTYRRRMISNGGSVPSPRGSRRRLVGR</sequence>
<feature type="compositionally biased region" description="Low complexity" evidence="1">
    <location>
        <begin position="110"/>
        <end position="119"/>
    </location>
</feature>
<organism evidence="2 3">
    <name type="scientific">Caulobacter endophyticus</name>
    <dbReference type="NCBI Taxonomy" id="2172652"/>
    <lineage>
        <taxon>Bacteria</taxon>
        <taxon>Pseudomonadati</taxon>
        <taxon>Pseudomonadota</taxon>
        <taxon>Alphaproteobacteria</taxon>
        <taxon>Caulobacterales</taxon>
        <taxon>Caulobacteraceae</taxon>
        <taxon>Caulobacter</taxon>
    </lineage>
</organism>
<protein>
    <submittedName>
        <fullName evidence="2">Uncharacterized protein</fullName>
    </submittedName>
</protein>
<dbReference type="AlphaFoldDB" id="A0A2T9JID1"/>
<evidence type="ECO:0000313" key="3">
    <source>
        <dbReference type="Proteomes" id="UP000245073"/>
    </source>
</evidence>
<reference evidence="2 3" key="1">
    <citation type="submission" date="2018-04" db="EMBL/GenBank/DDBJ databases">
        <title>The genome sequence of Caulobacter sp. 744.</title>
        <authorList>
            <person name="Gao J."/>
            <person name="Sun J."/>
        </authorList>
    </citation>
    <scope>NUCLEOTIDE SEQUENCE [LARGE SCALE GENOMIC DNA]</scope>
    <source>
        <strain evidence="2 3">774</strain>
    </source>
</reference>
<name>A0A2T9JID1_9CAUL</name>